<reference evidence="3" key="1">
    <citation type="journal article" date="2019" name="Int. J. Syst. Evol. Microbiol.">
        <title>The Global Catalogue of Microorganisms (GCM) 10K type strain sequencing project: providing services to taxonomists for standard genome sequencing and annotation.</title>
        <authorList>
            <consortium name="The Broad Institute Genomics Platform"/>
            <consortium name="The Broad Institute Genome Sequencing Center for Infectious Disease"/>
            <person name="Wu L."/>
            <person name="Ma J."/>
        </authorList>
    </citation>
    <scope>NUCLEOTIDE SEQUENCE [LARGE SCALE GENOMIC DNA]</scope>
    <source>
        <strain evidence="3">CGMCC 1.15472</strain>
    </source>
</reference>
<dbReference type="RefSeq" id="WP_181272576.1">
    <property type="nucleotide sequence ID" value="NZ_BMJG01000030.1"/>
</dbReference>
<name>A0ABQ1N1Q2_9MICO</name>
<dbReference type="InterPro" id="IPR002525">
    <property type="entry name" value="Transp_IS110-like_N"/>
</dbReference>
<dbReference type="Pfam" id="PF01548">
    <property type="entry name" value="DEDD_Tnp_IS110"/>
    <property type="match status" value="1"/>
</dbReference>
<feature type="domain" description="Transposase IS110-like N-terminal" evidence="1">
    <location>
        <begin position="12"/>
        <end position="41"/>
    </location>
</feature>
<evidence type="ECO:0000259" key="1">
    <source>
        <dbReference type="Pfam" id="PF01548"/>
    </source>
</evidence>
<accession>A0ABQ1N1Q2</accession>
<sequence length="46" mass="5086">MITNHADIDVFIGIDVGKHNHHAVALDRDGKQVLSKALPQKRLLTV</sequence>
<dbReference type="EMBL" id="BMJG01000030">
    <property type="protein sequence ID" value="GGC51028.1"/>
    <property type="molecule type" value="Genomic_DNA"/>
</dbReference>
<keyword evidence="3" id="KW-1185">Reference proteome</keyword>
<evidence type="ECO:0000313" key="2">
    <source>
        <dbReference type="EMBL" id="GGC51028.1"/>
    </source>
</evidence>
<protein>
    <recommendedName>
        <fullName evidence="1">Transposase IS110-like N-terminal domain-containing protein</fullName>
    </recommendedName>
</protein>
<evidence type="ECO:0000313" key="3">
    <source>
        <dbReference type="Proteomes" id="UP000632322"/>
    </source>
</evidence>
<proteinExistence type="predicted"/>
<dbReference type="Proteomes" id="UP000632322">
    <property type="component" value="Unassembled WGS sequence"/>
</dbReference>
<comment type="caution">
    <text evidence="2">The sequence shown here is derived from an EMBL/GenBank/DDBJ whole genome shotgun (WGS) entry which is preliminary data.</text>
</comment>
<gene>
    <name evidence="2" type="ORF">GCM10010974_36380</name>
</gene>
<organism evidence="2 3">
    <name type="scientific">Brevibacterium sediminis</name>
    <dbReference type="NCBI Taxonomy" id="1857024"/>
    <lineage>
        <taxon>Bacteria</taxon>
        <taxon>Bacillati</taxon>
        <taxon>Actinomycetota</taxon>
        <taxon>Actinomycetes</taxon>
        <taxon>Micrococcales</taxon>
        <taxon>Brevibacteriaceae</taxon>
        <taxon>Brevibacterium</taxon>
    </lineage>
</organism>